<accession>A0A1M6V3Y8</accession>
<dbReference type="GO" id="GO:0016289">
    <property type="term" value="F:acyl-CoA hydrolase activity"/>
    <property type="evidence" value="ECO:0007669"/>
    <property type="project" value="TreeGrafter"/>
</dbReference>
<evidence type="ECO:0000313" key="3">
    <source>
        <dbReference type="EMBL" id="SHK76026.1"/>
    </source>
</evidence>
<protein>
    <submittedName>
        <fullName evidence="3">Acyl-CoA thioesterase</fullName>
    </submittedName>
</protein>
<organism evidence="3 4">
    <name type="scientific">Xylanibacter ruminicola</name>
    <name type="common">Prevotella ruminicola</name>
    <dbReference type="NCBI Taxonomy" id="839"/>
    <lineage>
        <taxon>Bacteria</taxon>
        <taxon>Pseudomonadati</taxon>
        <taxon>Bacteroidota</taxon>
        <taxon>Bacteroidia</taxon>
        <taxon>Bacteroidales</taxon>
        <taxon>Prevotellaceae</taxon>
        <taxon>Xylanibacter</taxon>
    </lineage>
</organism>
<sequence>MNIKDLLNETDRFAKNAGCKIIEVDEHHAVAEMTVGSQHLNGGNVCQGGALFTLADLAIAALMNQHGELTFGIANNIMFVASAKEGDILSAEAVFVADHHKIPSVEVRVTNQVGRLICHVTGMGYRKSAPLPNK</sequence>
<dbReference type="Proteomes" id="UP000184130">
    <property type="component" value="Unassembled WGS sequence"/>
</dbReference>
<dbReference type="Pfam" id="PF03061">
    <property type="entry name" value="4HBT"/>
    <property type="match status" value="1"/>
</dbReference>
<reference evidence="3 4" key="1">
    <citation type="submission" date="2016-11" db="EMBL/GenBank/DDBJ databases">
        <authorList>
            <person name="Jaros S."/>
            <person name="Januszkiewicz K."/>
            <person name="Wedrychowicz H."/>
        </authorList>
    </citation>
    <scope>NUCLEOTIDE SEQUENCE [LARGE SCALE GENOMIC DNA]</scope>
    <source>
        <strain evidence="3 4">KHT3</strain>
    </source>
</reference>
<evidence type="ECO:0000256" key="1">
    <source>
        <dbReference type="ARBA" id="ARBA00022801"/>
    </source>
</evidence>
<dbReference type="NCBIfam" id="TIGR00369">
    <property type="entry name" value="unchar_dom_1"/>
    <property type="match status" value="1"/>
</dbReference>
<gene>
    <name evidence="3" type="ORF">SAMN05216463_111106</name>
</gene>
<dbReference type="CDD" id="cd03443">
    <property type="entry name" value="PaaI_thioesterase"/>
    <property type="match status" value="1"/>
</dbReference>
<dbReference type="OrthoDB" id="32575at2"/>
<evidence type="ECO:0000313" key="4">
    <source>
        <dbReference type="Proteomes" id="UP000184130"/>
    </source>
</evidence>
<dbReference type="PANTHER" id="PTHR42856">
    <property type="entry name" value="ACYL-COENZYME A THIOESTERASE PAAI"/>
    <property type="match status" value="1"/>
</dbReference>
<dbReference type="PANTHER" id="PTHR42856:SF1">
    <property type="entry name" value="ACYL-COENZYME A THIOESTERASE PAAI"/>
    <property type="match status" value="1"/>
</dbReference>
<proteinExistence type="predicted"/>
<dbReference type="Gene3D" id="3.10.129.10">
    <property type="entry name" value="Hotdog Thioesterase"/>
    <property type="match status" value="1"/>
</dbReference>
<dbReference type="EMBL" id="FRBD01000011">
    <property type="protein sequence ID" value="SHK76026.1"/>
    <property type="molecule type" value="Genomic_DNA"/>
</dbReference>
<name>A0A1M6V3Y8_XYLRU</name>
<dbReference type="InterPro" id="IPR052723">
    <property type="entry name" value="Acyl-CoA_thioesterase_PaaI"/>
</dbReference>
<dbReference type="AlphaFoldDB" id="A0A1M6V3Y8"/>
<evidence type="ECO:0000259" key="2">
    <source>
        <dbReference type="Pfam" id="PF03061"/>
    </source>
</evidence>
<dbReference type="InterPro" id="IPR003736">
    <property type="entry name" value="PAAI_dom"/>
</dbReference>
<keyword evidence="1" id="KW-0378">Hydrolase</keyword>
<feature type="domain" description="Thioesterase" evidence="2">
    <location>
        <begin position="44"/>
        <end position="118"/>
    </location>
</feature>
<dbReference type="SUPFAM" id="SSF54637">
    <property type="entry name" value="Thioesterase/thiol ester dehydrase-isomerase"/>
    <property type="match status" value="1"/>
</dbReference>
<dbReference type="InterPro" id="IPR029069">
    <property type="entry name" value="HotDog_dom_sf"/>
</dbReference>
<dbReference type="InterPro" id="IPR006683">
    <property type="entry name" value="Thioestr_dom"/>
</dbReference>